<sequence>MKLVAAMKQALHALEQPPGMSSLAIAQELDIDGLCAWRLDGFPLSFWYFERVDHVFVVRLVGQPQDPEHIEVMNN</sequence>
<dbReference type="EMBL" id="JBIGHV010000001">
    <property type="protein sequence ID" value="MFG6428864.1"/>
    <property type="molecule type" value="Genomic_DNA"/>
</dbReference>
<proteinExistence type="predicted"/>
<dbReference type="Proteomes" id="UP001606210">
    <property type="component" value="Unassembled WGS sequence"/>
</dbReference>
<reference evidence="1 2" key="1">
    <citation type="submission" date="2024-08" db="EMBL/GenBank/DDBJ databases">
        <authorList>
            <person name="Lu H."/>
        </authorList>
    </citation>
    <scope>NUCLEOTIDE SEQUENCE [LARGE SCALE GENOMIC DNA]</scope>
    <source>
        <strain evidence="1 2">LYH14W</strain>
    </source>
</reference>
<protein>
    <submittedName>
        <fullName evidence="1">Uncharacterized protein</fullName>
    </submittedName>
</protein>
<evidence type="ECO:0000313" key="1">
    <source>
        <dbReference type="EMBL" id="MFG6428864.1"/>
    </source>
</evidence>
<organism evidence="1 2">
    <name type="scientific">Pelomonas parva</name>
    <dbReference type="NCBI Taxonomy" id="3299032"/>
    <lineage>
        <taxon>Bacteria</taxon>
        <taxon>Pseudomonadati</taxon>
        <taxon>Pseudomonadota</taxon>
        <taxon>Betaproteobacteria</taxon>
        <taxon>Burkholderiales</taxon>
        <taxon>Sphaerotilaceae</taxon>
        <taxon>Roseateles</taxon>
    </lineage>
</organism>
<keyword evidence="2" id="KW-1185">Reference proteome</keyword>
<accession>A0ABW7EX57</accession>
<name>A0ABW7EX57_9BURK</name>
<comment type="caution">
    <text evidence="1">The sequence shown here is derived from an EMBL/GenBank/DDBJ whole genome shotgun (WGS) entry which is preliminary data.</text>
</comment>
<gene>
    <name evidence="1" type="ORF">ACG00Y_03020</name>
</gene>
<evidence type="ECO:0000313" key="2">
    <source>
        <dbReference type="Proteomes" id="UP001606210"/>
    </source>
</evidence>
<dbReference type="RefSeq" id="WP_394475837.1">
    <property type="nucleotide sequence ID" value="NZ_JBIGHV010000001.1"/>
</dbReference>